<proteinExistence type="predicted"/>
<accession>A0ACC2AZ41</accession>
<dbReference type="EMBL" id="CM055109">
    <property type="protein sequence ID" value="KAJ7522766.1"/>
    <property type="molecule type" value="Genomic_DNA"/>
</dbReference>
<keyword evidence="2" id="KW-1185">Reference proteome</keyword>
<reference evidence="2" key="1">
    <citation type="journal article" date="2024" name="Proc. Natl. Acad. Sci. U.S.A.">
        <title>Extraordinary preservation of gene collinearity over three hundred million years revealed in homosporous lycophytes.</title>
        <authorList>
            <person name="Li C."/>
            <person name="Wickell D."/>
            <person name="Kuo L.Y."/>
            <person name="Chen X."/>
            <person name="Nie B."/>
            <person name="Liao X."/>
            <person name="Peng D."/>
            <person name="Ji J."/>
            <person name="Jenkins J."/>
            <person name="Williams M."/>
            <person name="Shu S."/>
            <person name="Plott C."/>
            <person name="Barry K."/>
            <person name="Rajasekar S."/>
            <person name="Grimwood J."/>
            <person name="Han X."/>
            <person name="Sun S."/>
            <person name="Hou Z."/>
            <person name="He W."/>
            <person name="Dai G."/>
            <person name="Sun C."/>
            <person name="Schmutz J."/>
            <person name="Leebens-Mack J.H."/>
            <person name="Li F.W."/>
            <person name="Wang L."/>
        </authorList>
    </citation>
    <scope>NUCLEOTIDE SEQUENCE [LARGE SCALE GENOMIC DNA]</scope>
    <source>
        <strain evidence="2">cv. PW_Plant_1</strain>
    </source>
</reference>
<gene>
    <name evidence="1" type="ORF">O6H91_18G025700</name>
</gene>
<evidence type="ECO:0000313" key="2">
    <source>
        <dbReference type="Proteomes" id="UP001162992"/>
    </source>
</evidence>
<organism evidence="1 2">
    <name type="scientific">Diphasiastrum complanatum</name>
    <name type="common">Issler's clubmoss</name>
    <name type="synonym">Lycopodium complanatum</name>
    <dbReference type="NCBI Taxonomy" id="34168"/>
    <lineage>
        <taxon>Eukaryota</taxon>
        <taxon>Viridiplantae</taxon>
        <taxon>Streptophyta</taxon>
        <taxon>Embryophyta</taxon>
        <taxon>Tracheophyta</taxon>
        <taxon>Lycopodiopsida</taxon>
        <taxon>Lycopodiales</taxon>
        <taxon>Lycopodiaceae</taxon>
        <taxon>Lycopodioideae</taxon>
        <taxon>Diphasiastrum</taxon>
    </lineage>
</organism>
<evidence type="ECO:0000313" key="1">
    <source>
        <dbReference type="EMBL" id="KAJ7522766.1"/>
    </source>
</evidence>
<name>A0ACC2AZ41_DIPCM</name>
<protein>
    <submittedName>
        <fullName evidence="1">Uncharacterized protein</fullName>
    </submittedName>
</protein>
<dbReference type="Proteomes" id="UP001162992">
    <property type="component" value="Chromosome 18"/>
</dbReference>
<comment type="caution">
    <text evidence="1">The sequence shown here is derived from an EMBL/GenBank/DDBJ whole genome shotgun (WGS) entry which is preliminary data.</text>
</comment>
<sequence>MISLGWICKFFLIGVCCLYSLKISLATSESAGQFEIVSAENGPPGVIWVVQLSDLHVSVNHPIRAHSLEKIMGKALSMIKPSLVIITGDLTDAKNKDHTITRQDEDEWVQYLKTMQIIMKESGLLANAFFDLRGNHDKFGVPYTGSQLDYFSKYSISADLNRTSPIQSVSVVANGGSKHLFTGVDFSMDVGLRGPCNLFGHPSDEVLLSMDLALGQWDNSPDPVTKIVFGHFPLSFTASSRTGKRPEDVFAKHGISAYICGHLHTKFGKHLYKHHEMRGFENGEFWEWEMGDWRSSRMMRLLAVDHGHTSFVDVSFRSYNTLNDTETLIVPTIILPTFPLDSRSMQRFNSHVGRSKFPDFHPMDDSIRALVFSQEHLVSVSAKIYDSVTGKMVLMDELLMHQDIGSISPLYIVQWDIKRFSDPSPTRFWLQVCSNNSLGEQAASELRPFSVIGKVGPMRQGIIYFIVMGIVWDLVYYPLLWGVFLLIFGVLVIPKMCSLYLERLGRRNTWGLELFACRTNNMSIFHRLIKTLLWILIEGSDNSCVWWLEVVYVVYLVLFPWFWGLVIMESNPPGYMSFKGWTVRSLQSAEESGLGVPDIIVVVLPFLCVILLPAILLNAALSAERSVREIHASVKFKCCKKREGSRYTSLSDNKDVESKKHAAFACGTNDSNTYLPSTRETFLDNSHSDTCDSVHRREVPSCKICRGWLRKLLLGGCLLMGLLHLRQCYFLFKAYGAKYILSSPGYVWPVPLLFLIGTYTTSSTKPNRNSDGAID</sequence>